<dbReference type="Proteomes" id="UP001056120">
    <property type="component" value="Linkage Group LG03"/>
</dbReference>
<keyword evidence="2" id="KW-1185">Reference proteome</keyword>
<proteinExistence type="predicted"/>
<evidence type="ECO:0000313" key="2">
    <source>
        <dbReference type="Proteomes" id="UP001056120"/>
    </source>
</evidence>
<evidence type="ECO:0000313" key="1">
    <source>
        <dbReference type="EMBL" id="KAI3822249.1"/>
    </source>
</evidence>
<dbReference type="EMBL" id="CM042020">
    <property type="protein sequence ID" value="KAI3822249.1"/>
    <property type="molecule type" value="Genomic_DNA"/>
</dbReference>
<reference evidence="1 2" key="2">
    <citation type="journal article" date="2022" name="Mol. Ecol. Resour.">
        <title>The genomes of chicory, endive, great burdock and yacon provide insights into Asteraceae paleo-polyploidization history and plant inulin production.</title>
        <authorList>
            <person name="Fan W."/>
            <person name="Wang S."/>
            <person name="Wang H."/>
            <person name="Wang A."/>
            <person name="Jiang F."/>
            <person name="Liu H."/>
            <person name="Zhao H."/>
            <person name="Xu D."/>
            <person name="Zhang Y."/>
        </authorList>
    </citation>
    <scope>NUCLEOTIDE SEQUENCE [LARGE SCALE GENOMIC DNA]</scope>
    <source>
        <strain evidence="2">cv. Yunnan</strain>
        <tissue evidence="1">Leaves</tissue>
    </source>
</reference>
<name>A0ACB9JQE8_9ASTR</name>
<organism evidence="1 2">
    <name type="scientific">Smallanthus sonchifolius</name>
    <dbReference type="NCBI Taxonomy" id="185202"/>
    <lineage>
        <taxon>Eukaryota</taxon>
        <taxon>Viridiplantae</taxon>
        <taxon>Streptophyta</taxon>
        <taxon>Embryophyta</taxon>
        <taxon>Tracheophyta</taxon>
        <taxon>Spermatophyta</taxon>
        <taxon>Magnoliopsida</taxon>
        <taxon>eudicotyledons</taxon>
        <taxon>Gunneridae</taxon>
        <taxon>Pentapetalae</taxon>
        <taxon>asterids</taxon>
        <taxon>campanulids</taxon>
        <taxon>Asterales</taxon>
        <taxon>Asteraceae</taxon>
        <taxon>Asteroideae</taxon>
        <taxon>Heliantheae alliance</taxon>
        <taxon>Millerieae</taxon>
        <taxon>Smallanthus</taxon>
    </lineage>
</organism>
<protein>
    <submittedName>
        <fullName evidence="1">Uncharacterized protein</fullName>
    </submittedName>
</protein>
<reference evidence="2" key="1">
    <citation type="journal article" date="2022" name="Mol. Ecol. Resour.">
        <title>The genomes of chicory, endive, great burdock and yacon provide insights into Asteraceae palaeo-polyploidization history and plant inulin production.</title>
        <authorList>
            <person name="Fan W."/>
            <person name="Wang S."/>
            <person name="Wang H."/>
            <person name="Wang A."/>
            <person name="Jiang F."/>
            <person name="Liu H."/>
            <person name="Zhao H."/>
            <person name="Xu D."/>
            <person name="Zhang Y."/>
        </authorList>
    </citation>
    <scope>NUCLEOTIDE SEQUENCE [LARGE SCALE GENOMIC DNA]</scope>
    <source>
        <strain evidence="2">cv. Yunnan</strain>
    </source>
</reference>
<sequence>MAREDDSSVADECETHRPNQKLDEPTTELQNVFLVLLLLFFFPNPFIQPGSDSEAKPSPRAYRHETAENNLTSNDLTPSATSLFLLQRFEQT</sequence>
<accession>A0ACB9JQE8</accession>
<comment type="caution">
    <text evidence="1">The sequence shown here is derived from an EMBL/GenBank/DDBJ whole genome shotgun (WGS) entry which is preliminary data.</text>
</comment>
<gene>
    <name evidence="1" type="ORF">L1987_09836</name>
</gene>